<dbReference type="InterPro" id="IPR035396">
    <property type="entry name" value="Bac_rhamnosid6H"/>
</dbReference>
<protein>
    <recommendedName>
        <fullName evidence="6">Alpha-L-rhamnosidase C-terminal domain-containing protein</fullName>
    </recommendedName>
</protein>
<dbReference type="SUPFAM" id="SSF48208">
    <property type="entry name" value="Six-hairpin glycosidases"/>
    <property type="match status" value="1"/>
</dbReference>
<feature type="chain" id="PRO_5002482379" description="Alpha-L-rhamnosidase C-terminal domain-containing protein" evidence="1">
    <location>
        <begin position="20"/>
        <end position="803"/>
    </location>
</feature>
<gene>
    <name evidence="4" type="ORF">TD95_005134</name>
</gene>
<evidence type="ECO:0000259" key="2">
    <source>
        <dbReference type="Pfam" id="PF17389"/>
    </source>
</evidence>
<proteinExistence type="predicted"/>
<sequence length="803" mass="86050">MVFKSTAASLLLLSPATRAGSIVTPQVSPSGLILGSNGTITLNSDNSGVVYLDYGSDVEGHPTFEVVSATGDTSRLIVSYSETKHLIDAPMADGPLGLAAAMDSYRVNVYNISDQSNFTNRLVQGGFRYQKFNLSSGGELVLKNVGVKPTTNTTPLTQLPGSFSCSDEELTRIWSVGARTIQLSSIPADTIPVFWQVTPEGSVVESQIPQVLSTIASSSMMYYNFKFDVKPLVGGFGFTVLGDTLNNGIYIFCDIANGVIAAYNDQTELKGNPIASAKLPANVDLNSWHTVAVDVAMSDIKVTIDNSTEFSFVQNVKFYGSYGLGASFGHKAMYRNVSSVTSDGSYKYSASLTDSSFLNDFLLGSNPINSLVDGSRRDRIAYSGDLDIETASALVSTYGTEFIKETLELMGAFQLTPGFFVPNAKIQQPINTTPINANITGLIGYSFSILTGAADYFMSTGDVTFAKAWAPRATKMLDWANSQLTDNGLMNITDPSFAGDWDYYDPTQPGEVTKFNTIYAFSLQETIKLLMNIGIDTTEYEARLTALRTAINDHLWNDTLGAYQLSISNAESFAQDANALAILAGVTNDAHSATQVLQTLQQLNTAYGPLPFSNSSGFSKIISPFASAYHLRAALEVNDAKTALSLLKSLWGYMAQDTELFSGCFWEAVLPNGEPGLGDPTSMCHGWASGPTGDLTRYVLGVQATAPGFAEFTIKPKTLGLQWAKGNVPVPNGSIKVDWSFSSSGMLQMKVDAPAGMTGTVSLPEPLVKNVNGTFFRVNGKKVANTTFTVTGGSKFSLVQVAC</sequence>
<dbReference type="GO" id="GO:0005975">
    <property type="term" value="P:carbohydrate metabolic process"/>
    <property type="evidence" value="ECO:0007669"/>
    <property type="project" value="InterPro"/>
</dbReference>
<dbReference type="Gene3D" id="2.60.120.560">
    <property type="entry name" value="Exo-inulinase, domain 1"/>
    <property type="match status" value="1"/>
</dbReference>
<feature type="domain" description="Alpha-L-rhamnosidase C-terminal" evidence="3">
    <location>
        <begin position="701"/>
        <end position="766"/>
    </location>
</feature>
<keyword evidence="1" id="KW-0732">Signal</keyword>
<dbReference type="InterPro" id="IPR008928">
    <property type="entry name" value="6-hairpin_glycosidase_sf"/>
</dbReference>
<dbReference type="Pfam" id="PF17389">
    <property type="entry name" value="Bac_rhamnosid6H"/>
    <property type="match status" value="1"/>
</dbReference>
<dbReference type="Gene3D" id="1.50.10.10">
    <property type="match status" value="1"/>
</dbReference>
<dbReference type="EMBL" id="LAEV01001628">
    <property type="protein sequence ID" value="KKA27604.1"/>
    <property type="molecule type" value="Genomic_DNA"/>
</dbReference>
<organism evidence="4 5">
    <name type="scientific">Thielaviopsis punctulata</name>
    <dbReference type="NCBI Taxonomy" id="72032"/>
    <lineage>
        <taxon>Eukaryota</taxon>
        <taxon>Fungi</taxon>
        <taxon>Dikarya</taxon>
        <taxon>Ascomycota</taxon>
        <taxon>Pezizomycotina</taxon>
        <taxon>Sordariomycetes</taxon>
        <taxon>Hypocreomycetidae</taxon>
        <taxon>Microascales</taxon>
        <taxon>Ceratocystidaceae</taxon>
        <taxon>Thielaviopsis</taxon>
    </lineage>
</organism>
<accession>A0A0F4ZAQ6</accession>
<feature type="domain" description="Alpha-L-rhamnosidase six-hairpin glycosidase" evidence="2">
    <location>
        <begin position="369"/>
        <end position="605"/>
    </location>
</feature>
<dbReference type="Gene3D" id="2.60.420.10">
    <property type="entry name" value="Maltose phosphorylase, domain 3"/>
    <property type="match status" value="1"/>
</dbReference>
<evidence type="ECO:0008006" key="6">
    <source>
        <dbReference type="Google" id="ProtNLM"/>
    </source>
</evidence>
<reference evidence="4 5" key="1">
    <citation type="submission" date="2015-03" db="EMBL/GenBank/DDBJ databases">
        <authorList>
            <person name="Radwan O."/>
            <person name="Al-Naeli F.A."/>
            <person name="Rendon G.A."/>
            <person name="Fields C."/>
        </authorList>
    </citation>
    <scope>NUCLEOTIDE SEQUENCE [LARGE SCALE GENOMIC DNA]</scope>
    <source>
        <strain evidence="4">CR-DP1</strain>
    </source>
</reference>
<keyword evidence="5" id="KW-1185">Reference proteome</keyword>
<dbReference type="PANTHER" id="PTHR34987:SF4">
    <property type="entry name" value="ALPHA-L-RHAMNOSIDASE C-TERMINAL DOMAIN-CONTAINING PROTEIN"/>
    <property type="match status" value="1"/>
</dbReference>
<comment type="caution">
    <text evidence="4">The sequence shown here is derived from an EMBL/GenBank/DDBJ whole genome shotgun (WGS) entry which is preliminary data.</text>
</comment>
<dbReference type="OrthoDB" id="10036721at2759"/>
<dbReference type="PANTHER" id="PTHR34987">
    <property type="entry name" value="C, PUTATIVE (AFU_ORTHOLOGUE AFUA_3G02880)-RELATED"/>
    <property type="match status" value="1"/>
</dbReference>
<dbReference type="InterPro" id="IPR035398">
    <property type="entry name" value="Bac_rhamnosid_C"/>
</dbReference>
<dbReference type="InterPro" id="IPR012341">
    <property type="entry name" value="6hp_glycosidase-like_sf"/>
</dbReference>
<evidence type="ECO:0000256" key="1">
    <source>
        <dbReference type="SAM" id="SignalP"/>
    </source>
</evidence>
<evidence type="ECO:0000313" key="4">
    <source>
        <dbReference type="EMBL" id="KKA27604.1"/>
    </source>
</evidence>
<dbReference type="Proteomes" id="UP000033483">
    <property type="component" value="Unassembled WGS sequence"/>
</dbReference>
<evidence type="ECO:0000259" key="3">
    <source>
        <dbReference type="Pfam" id="PF17390"/>
    </source>
</evidence>
<feature type="signal peptide" evidence="1">
    <location>
        <begin position="1"/>
        <end position="19"/>
    </location>
</feature>
<dbReference type="GO" id="GO:0003824">
    <property type="term" value="F:catalytic activity"/>
    <property type="evidence" value="ECO:0007669"/>
    <property type="project" value="UniProtKB-ARBA"/>
</dbReference>
<dbReference type="AlphaFoldDB" id="A0A0F4ZAQ6"/>
<name>A0A0F4ZAQ6_9PEZI</name>
<dbReference type="Pfam" id="PF17390">
    <property type="entry name" value="Bac_rhamnosid_C"/>
    <property type="match status" value="1"/>
</dbReference>
<evidence type="ECO:0000313" key="5">
    <source>
        <dbReference type="Proteomes" id="UP000033483"/>
    </source>
</evidence>